<dbReference type="AlphaFoldDB" id="A0A0L9VAF5"/>
<accession>A0A0L9VAF5</accession>
<dbReference type="STRING" id="3914.A0A0L9VAF5"/>
<protein>
    <recommendedName>
        <fullName evidence="3">Gnk2-homologous domain-containing protein</fullName>
    </recommendedName>
</protein>
<evidence type="ECO:0000313" key="5">
    <source>
        <dbReference type="Proteomes" id="UP000053144"/>
    </source>
</evidence>
<proteinExistence type="predicted"/>
<gene>
    <name evidence="4" type="ORF">LR48_Vigan09g070400</name>
</gene>
<feature type="domain" description="Gnk2-homologous" evidence="3">
    <location>
        <begin position="15"/>
        <end position="116"/>
    </location>
</feature>
<evidence type="ECO:0000256" key="1">
    <source>
        <dbReference type="ARBA" id="ARBA00022729"/>
    </source>
</evidence>
<evidence type="ECO:0000259" key="3">
    <source>
        <dbReference type="PROSITE" id="PS51473"/>
    </source>
</evidence>
<evidence type="ECO:0000313" key="4">
    <source>
        <dbReference type="EMBL" id="KOM52045.1"/>
    </source>
</evidence>
<dbReference type="Gramene" id="KOM52045">
    <property type="protein sequence ID" value="KOM52045"/>
    <property type="gene ID" value="LR48_Vigan09g070400"/>
</dbReference>
<reference evidence="5" key="1">
    <citation type="journal article" date="2015" name="Proc. Natl. Acad. Sci. U.S.A.">
        <title>Genome sequencing of adzuki bean (Vigna angularis) provides insight into high starch and low fat accumulation and domestication.</title>
        <authorList>
            <person name="Yang K."/>
            <person name="Tian Z."/>
            <person name="Chen C."/>
            <person name="Luo L."/>
            <person name="Zhao B."/>
            <person name="Wang Z."/>
            <person name="Yu L."/>
            <person name="Li Y."/>
            <person name="Sun Y."/>
            <person name="Li W."/>
            <person name="Chen Y."/>
            <person name="Li Y."/>
            <person name="Zhang Y."/>
            <person name="Ai D."/>
            <person name="Zhao J."/>
            <person name="Shang C."/>
            <person name="Ma Y."/>
            <person name="Wu B."/>
            <person name="Wang M."/>
            <person name="Gao L."/>
            <person name="Sun D."/>
            <person name="Zhang P."/>
            <person name="Guo F."/>
            <person name="Wang W."/>
            <person name="Li Y."/>
            <person name="Wang J."/>
            <person name="Varshney R.K."/>
            <person name="Wang J."/>
            <person name="Ling H.Q."/>
            <person name="Wan P."/>
        </authorList>
    </citation>
    <scope>NUCLEOTIDE SEQUENCE</scope>
    <source>
        <strain evidence="5">cv. Jingnong 6</strain>
    </source>
</reference>
<dbReference type="KEGG" id="var:108341381"/>
<organism evidence="4 5">
    <name type="scientific">Phaseolus angularis</name>
    <name type="common">Azuki bean</name>
    <name type="synonym">Vigna angularis</name>
    <dbReference type="NCBI Taxonomy" id="3914"/>
    <lineage>
        <taxon>Eukaryota</taxon>
        <taxon>Viridiplantae</taxon>
        <taxon>Streptophyta</taxon>
        <taxon>Embryophyta</taxon>
        <taxon>Tracheophyta</taxon>
        <taxon>Spermatophyta</taxon>
        <taxon>Magnoliopsida</taxon>
        <taxon>eudicotyledons</taxon>
        <taxon>Gunneridae</taxon>
        <taxon>Pentapetalae</taxon>
        <taxon>rosids</taxon>
        <taxon>fabids</taxon>
        <taxon>Fabales</taxon>
        <taxon>Fabaceae</taxon>
        <taxon>Papilionoideae</taxon>
        <taxon>50 kb inversion clade</taxon>
        <taxon>NPAAA clade</taxon>
        <taxon>indigoferoid/millettioid clade</taxon>
        <taxon>Phaseoleae</taxon>
        <taxon>Vigna</taxon>
    </lineage>
</organism>
<dbReference type="EMBL" id="CM003379">
    <property type="protein sequence ID" value="KOM52045.1"/>
    <property type="molecule type" value="Genomic_DNA"/>
</dbReference>
<evidence type="ECO:0000256" key="2">
    <source>
        <dbReference type="ARBA" id="ARBA00022737"/>
    </source>
</evidence>
<dbReference type="PANTHER" id="PTHR32099">
    <property type="entry name" value="CYSTEINE-RICH REPEAT SECRETORY PROTEIN"/>
    <property type="match status" value="1"/>
</dbReference>
<dbReference type="PROSITE" id="PS51473">
    <property type="entry name" value="GNK2"/>
    <property type="match status" value="1"/>
</dbReference>
<dbReference type="InterPro" id="IPR038408">
    <property type="entry name" value="GNK2_sf"/>
</dbReference>
<dbReference type="Proteomes" id="UP000053144">
    <property type="component" value="Chromosome 9"/>
</dbReference>
<keyword evidence="1" id="KW-0732">Signal</keyword>
<dbReference type="CDD" id="cd23509">
    <property type="entry name" value="Gnk2-like"/>
    <property type="match status" value="1"/>
</dbReference>
<dbReference type="PANTHER" id="PTHR32099:SF42">
    <property type="entry name" value="CYSTEINE-RICH RECEPTOR-LIKE PROTEIN KINASE 9-RELATED"/>
    <property type="match status" value="1"/>
</dbReference>
<sequence length="155" mass="17394">MSIMYAFLASAPAAIYSARFCTDQTFYSSDTKFQSNLNTLLSSLVSNFSLPSNSGFHRASVDDIDGRFLYRDDVNAIVCHGCVAAAATNITRLCPNDTEFYIWYIECTLIYSNNTFNNDDEDEHHHRPHYCLASAIRCMTKTNRDASSTTTSIKP</sequence>
<keyword evidence="2" id="KW-0677">Repeat</keyword>
<dbReference type="Pfam" id="PF01657">
    <property type="entry name" value="Stress-antifung"/>
    <property type="match status" value="1"/>
</dbReference>
<dbReference type="Gene3D" id="3.30.430.20">
    <property type="entry name" value="Gnk2 domain, C-X8-C-X2-C motif"/>
    <property type="match status" value="1"/>
</dbReference>
<dbReference type="InterPro" id="IPR002902">
    <property type="entry name" value="GNK2"/>
</dbReference>
<name>A0A0L9VAF5_PHAAN</name>